<comment type="caution">
    <text evidence="2">The sequence shown here is derived from an EMBL/GenBank/DDBJ whole genome shotgun (WGS) entry which is preliminary data.</text>
</comment>
<name>A0A814BDA4_9BILA</name>
<evidence type="ECO:0000313" key="3">
    <source>
        <dbReference type="Proteomes" id="UP000663879"/>
    </source>
</evidence>
<dbReference type="InterPro" id="IPR053019">
    <property type="entry name" value="GATA_zinc_finger"/>
</dbReference>
<dbReference type="PANTHER" id="PTHR23353:SF34">
    <property type="entry name" value="TBC1 DOMAIN FAMILY MEMBER 24"/>
    <property type="match status" value="1"/>
</dbReference>
<gene>
    <name evidence="2" type="ORF">OXX778_LOCUS12611</name>
</gene>
<dbReference type="EMBL" id="CAJNOC010002310">
    <property type="protein sequence ID" value="CAF0925385.1"/>
    <property type="molecule type" value="Genomic_DNA"/>
</dbReference>
<reference evidence="2" key="1">
    <citation type="submission" date="2021-02" db="EMBL/GenBank/DDBJ databases">
        <authorList>
            <person name="Nowell W R."/>
        </authorList>
    </citation>
    <scope>NUCLEOTIDE SEQUENCE</scope>
    <source>
        <strain evidence="2">Ploen Becks lab</strain>
    </source>
</reference>
<keyword evidence="3" id="KW-1185">Reference proteome</keyword>
<accession>A0A814BDA4</accession>
<evidence type="ECO:0000313" key="2">
    <source>
        <dbReference type="EMBL" id="CAF0925385.1"/>
    </source>
</evidence>
<dbReference type="PANTHER" id="PTHR23353">
    <property type="entry name" value="RAB-GAP/TBC-RELATED"/>
    <property type="match status" value="1"/>
</dbReference>
<feature type="region of interest" description="Disordered" evidence="1">
    <location>
        <begin position="1602"/>
        <end position="1624"/>
    </location>
</feature>
<evidence type="ECO:0000256" key="1">
    <source>
        <dbReference type="SAM" id="MobiDB-lite"/>
    </source>
</evidence>
<dbReference type="GO" id="GO:0005886">
    <property type="term" value="C:plasma membrane"/>
    <property type="evidence" value="ECO:0007669"/>
    <property type="project" value="TreeGrafter"/>
</dbReference>
<feature type="compositionally biased region" description="Low complexity" evidence="1">
    <location>
        <begin position="1606"/>
        <end position="1618"/>
    </location>
</feature>
<organism evidence="2 3">
    <name type="scientific">Brachionus calyciflorus</name>
    <dbReference type="NCBI Taxonomy" id="104777"/>
    <lineage>
        <taxon>Eukaryota</taxon>
        <taxon>Metazoa</taxon>
        <taxon>Spiralia</taxon>
        <taxon>Gnathifera</taxon>
        <taxon>Rotifera</taxon>
        <taxon>Eurotatoria</taxon>
        <taxon>Monogononta</taxon>
        <taxon>Pseudotrocha</taxon>
        <taxon>Ploima</taxon>
        <taxon>Brachionidae</taxon>
        <taxon>Brachionus</taxon>
    </lineage>
</organism>
<sequence>MRFIAYFVSLVLLASGAYPLFNLGFDLNKIVNDLKQQQQQSGTINDSLDLLSNYLSQITQDNPFLTSLLKDPQINEFLTKLTTNSSTINQNDLFDLINVLAKHLNITDFNVQNSTSIIDKLTTIISNELEKILVKTNFLNRVELYLNNPRLLQILDKLQYSNLTLQQTVELFQPLVLNYIPDEQIRQHLFIYLPDLISQLLKSNTINDYLNILSHQLKIHSPLILNLIETNFINNSNVSLILNLESVQVLNEKLNLGIDLDLNDWINVLQDLSEFELPKFTNFGPNNETIIELLNFLNIQDKFLQEHLVTFLPDLINEIQNANTTEDYLRSLFWLSVQHWDLILNYLNGTNDQTRLFVRLVELESVKSLAGQIFMFGYDFVTVADLVDIYFEFYQLPSLNETERQELDINLYETFTKISQIDSFNDLLMILDPIFSHQLQNTFNATDLKSFMNFVLNDLINSLNNETENTIHNSLRELLRNYIQDDQLIDHIIINLPQILNKLLTVNNTDDLFDIAFWLIEAHLPENNQTESVFENLFKLESVQMFLMKLVSNPAETKLSDIINIFIELNNLEPLTEDQKKLLDINLINFVNTLYNVNSLDQLLNTTNFNIYQLANEIIKVIFDVDLNLSENLPELITDLSQAKTRDDYVALVLNLMQKNGDLIFNYLNNTNNYTRVILKVLELDSVKTIYTKLILKNFVGYDTVTIGDYFSIYIEFYNMTPLSDIQAEKLAYNISDLFIKIQQIKTLNDVYELVEPIISYNTEYFFNQTDPKLFIDSLASEIMQWYIYGKIERPNARSYDLVGEFTAEILRQNSNLPEPWRFILIEYLPELIEKLAQTDLDPNQALCELTNYTLALYLDKFTECLDNEFNLNEFFNSNLVKTLIVTIITQDNPMQNVINLLFNYLDLNQLNQTEMNELVNQINDLQNLNQLYPIVDSLMNNYFITNNITDLNEFLEQSFNELLNYYLTGQVNDTNLPTTNLTIQIMTKFLRPLIDSQDESIRTHLNVYLPEFIKNLKSINSSEYNSLFNSVLSSHMALLNDKNSTNPLVTKVFELKSFQSLILTTLTGGSNNIKLFEIVNIFLEFNNDAPMTSIQKSKLDINLQTMFQNLKKATNVQQAYTIFEPLIKFVLDYYFNTSDLNSLMQIIYQDFNNYYIYENVTKLSKQSQILLDFVLMTIEPLKNKTSESIQNHLLVYLPQYLKKILRSESIEERNLIIQSLIEAHWDLVEKNVTRCLALGVPYLPELLSLSSTQSLIFKTLSLGVNNIMLSDFVNIYIEFTNGSSLTDLELKHLDTYLIDLIQSLYNVKSLNEVYDILEPIVRLHLNSNDFTQFLDSTLSGFIQIYLYGEIKNSSLPLGNIVFDLLNEVTLLDLSWLNLTDSQLRFLIFEMPELLLSLTQVQSFNEAANLITPIVLSQKDLLSQYDVTGIVVDQINVLLNEMMKSLFKTSIEPIFNETEVNEILSGFFIDYLMGESNWTDLAKELGMYGFNQSVEPLKIIIKNYSPRIYEFAKDQTDSRVVMAYAVHAGENYLHESLREWGIPYDSVYLGVTTTQVPPVFTTTTPRKKVDPNILDILINLNKDRFDVNKYLGDPNVNNNLKPFDFNNGNTNNNNNNNGVIFEYD</sequence>
<dbReference type="Proteomes" id="UP000663879">
    <property type="component" value="Unassembled WGS sequence"/>
</dbReference>
<proteinExistence type="predicted"/>
<protein>
    <submittedName>
        <fullName evidence="2">Uncharacterized protein</fullName>
    </submittedName>
</protein>
<dbReference type="OrthoDB" id="10678765at2759"/>